<evidence type="ECO:0000256" key="7">
    <source>
        <dbReference type="SAM" id="MobiDB-lite"/>
    </source>
</evidence>
<dbReference type="Pfam" id="PF01694">
    <property type="entry name" value="Rhomboid"/>
    <property type="match status" value="1"/>
</dbReference>
<feature type="transmembrane region" description="Helical" evidence="8">
    <location>
        <begin position="76"/>
        <end position="100"/>
    </location>
</feature>
<dbReference type="OrthoDB" id="9813074at2"/>
<feature type="compositionally biased region" description="Low complexity" evidence="7">
    <location>
        <begin position="251"/>
        <end position="261"/>
    </location>
</feature>
<keyword evidence="4" id="KW-0378">Hydrolase</keyword>
<keyword evidence="10" id="KW-0645">Protease</keyword>
<protein>
    <submittedName>
        <fullName evidence="10">Rhomboid family intramembrane serine protease</fullName>
    </submittedName>
</protein>
<reference evidence="10 11" key="1">
    <citation type="submission" date="2018-12" db="EMBL/GenBank/DDBJ databases">
        <authorList>
            <person name="Toschakov S.V."/>
        </authorList>
    </citation>
    <scope>NUCLEOTIDE SEQUENCE [LARGE SCALE GENOMIC DNA]</scope>
    <source>
        <strain evidence="10 11">GM2012</strain>
    </source>
</reference>
<evidence type="ECO:0000256" key="2">
    <source>
        <dbReference type="ARBA" id="ARBA00009045"/>
    </source>
</evidence>
<gene>
    <name evidence="10" type="ORF">TsocGM_17085</name>
</gene>
<keyword evidence="3 8" id="KW-0812">Transmembrane</keyword>
<dbReference type="PANTHER" id="PTHR43731:SF14">
    <property type="entry name" value="PRESENILIN-ASSOCIATED RHOMBOID-LIKE PROTEIN, MITOCHONDRIAL"/>
    <property type="match status" value="1"/>
</dbReference>
<keyword evidence="11" id="KW-1185">Reference proteome</keyword>
<accession>A0A432MGU6</accession>
<dbReference type="EMBL" id="RYZH01000034">
    <property type="protein sequence ID" value="RUL86127.1"/>
    <property type="molecule type" value="Genomic_DNA"/>
</dbReference>
<organism evidence="10 11">
    <name type="scientific">Tautonia sociabilis</name>
    <dbReference type="NCBI Taxonomy" id="2080755"/>
    <lineage>
        <taxon>Bacteria</taxon>
        <taxon>Pseudomonadati</taxon>
        <taxon>Planctomycetota</taxon>
        <taxon>Planctomycetia</taxon>
        <taxon>Isosphaerales</taxon>
        <taxon>Isosphaeraceae</taxon>
        <taxon>Tautonia</taxon>
    </lineage>
</organism>
<feature type="transmembrane region" description="Helical" evidence="8">
    <location>
        <begin position="174"/>
        <end position="195"/>
    </location>
</feature>
<name>A0A432MGU6_9BACT</name>
<dbReference type="Proteomes" id="UP000280296">
    <property type="component" value="Unassembled WGS sequence"/>
</dbReference>
<feature type="region of interest" description="Disordered" evidence="7">
    <location>
        <begin position="251"/>
        <end position="281"/>
    </location>
</feature>
<evidence type="ECO:0000259" key="9">
    <source>
        <dbReference type="Pfam" id="PF01694"/>
    </source>
</evidence>
<evidence type="ECO:0000256" key="4">
    <source>
        <dbReference type="ARBA" id="ARBA00022801"/>
    </source>
</evidence>
<evidence type="ECO:0000313" key="10">
    <source>
        <dbReference type="EMBL" id="RUL86127.1"/>
    </source>
</evidence>
<dbReference type="RefSeq" id="WP_126726674.1">
    <property type="nucleotide sequence ID" value="NZ_RYZH01000034.1"/>
</dbReference>
<dbReference type="Gene3D" id="1.20.1540.10">
    <property type="entry name" value="Rhomboid-like"/>
    <property type="match status" value="1"/>
</dbReference>
<feature type="domain" description="Peptidase S54 rhomboid" evidence="9">
    <location>
        <begin position="71"/>
        <end position="229"/>
    </location>
</feature>
<dbReference type="AlphaFoldDB" id="A0A432MGU6"/>
<keyword evidence="6 8" id="KW-0472">Membrane</keyword>
<evidence type="ECO:0000256" key="6">
    <source>
        <dbReference type="ARBA" id="ARBA00023136"/>
    </source>
</evidence>
<keyword evidence="5 8" id="KW-1133">Transmembrane helix</keyword>
<dbReference type="InterPro" id="IPR035952">
    <property type="entry name" value="Rhomboid-like_sf"/>
</dbReference>
<sequence length="331" mass="36478">MGIYDRDYIQDRPGGFGLFSGGNSAVKTLILLNVAVFALQWFTVGGSGMGIVGSPVTQAFEASGPRVLQQFQVWRLLTYAFLHADVFHILFNMWFLWMAGRELETIYGSREFLCFYLAAAVLAGVFWILTDQLFAPGASDLFQGGGRGVLGASGAVAAVLVAFALYYPRREVLLFFVLPIPMWLFVAFFVGINALGFFQQARGEETAAVAFAAHLGGAGYGYLYKVYDLRWSRLLGGVSWRRRPRLRIFSPESRPSRASRPGTTGSPSRAEGAGLTGGPSGRFADDHLDARLDEILAKIAREGRGGLTEEENRILQEASQRARNRRGERLR</sequence>
<feature type="region of interest" description="Disordered" evidence="7">
    <location>
        <begin position="306"/>
        <end position="331"/>
    </location>
</feature>
<dbReference type="SMART" id="SM01160">
    <property type="entry name" value="DUF1751"/>
    <property type="match status" value="1"/>
</dbReference>
<dbReference type="InterPro" id="IPR022764">
    <property type="entry name" value="Peptidase_S54_rhomboid_dom"/>
</dbReference>
<evidence type="ECO:0000313" key="11">
    <source>
        <dbReference type="Proteomes" id="UP000280296"/>
    </source>
</evidence>
<evidence type="ECO:0000256" key="3">
    <source>
        <dbReference type="ARBA" id="ARBA00022692"/>
    </source>
</evidence>
<dbReference type="GO" id="GO:0006508">
    <property type="term" value="P:proteolysis"/>
    <property type="evidence" value="ECO:0007669"/>
    <property type="project" value="UniProtKB-KW"/>
</dbReference>
<feature type="transmembrane region" description="Helical" evidence="8">
    <location>
        <begin position="207"/>
        <end position="224"/>
    </location>
</feature>
<dbReference type="InterPro" id="IPR050925">
    <property type="entry name" value="Rhomboid_protease_S54"/>
</dbReference>
<evidence type="ECO:0000256" key="8">
    <source>
        <dbReference type="SAM" id="Phobius"/>
    </source>
</evidence>
<dbReference type="GO" id="GO:0004252">
    <property type="term" value="F:serine-type endopeptidase activity"/>
    <property type="evidence" value="ECO:0007669"/>
    <property type="project" value="InterPro"/>
</dbReference>
<feature type="transmembrane region" description="Helical" evidence="8">
    <location>
        <begin position="112"/>
        <end position="129"/>
    </location>
</feature>
<evidence type="ECO:0000256" key="5">
    <source>
        <dbReference type="ARBA" id="ARBA00022989"/>
    </source>
</evidence>
<dbReference type="SUPFAM" id="SSF144091">
    <property type="entry name" value="Rhomboid-like"/>
    <property type="match status" value="1"/>
</dbReference>
<comment type="subcellular location">
    <subcellularLocation>
        <location evidence="1">Membrane</location>
        <topology evidence="1">Multi-pass membrane protein</topology>
    </subcellularLocation>
</comment>
<feature type="transmembrane region" description="Helical" evidence="8">
    <location>
        <begin position="29"/>
        <end position="56"/>
    </location>
</feature>
<dbReference type="PANTHER" id="PTHR43731">
    <property type="entry name" value="RHOMBOID PROTEASE"/>
    <property type="match status" value="1"/>
</dbReference>
<comment type="similarity">
    <text evidence="2">Belongs to the peptidase S54 family.</text>
</comment>
<comment type="caution">
    <text evidence="10">The sequence shown here is derived from an EMBL/GenBank/DDBJ whole genome shotgun (WGS) entry which is preliminary data.</text>
</comment>
<dbReference type="GO" id="GO:0016020">
    <property type="term" value="C:membrane"/>
    <property type="evidence" value="ECO:0007669"/>
    <property type="project" value="UniProtKB-SubCell"/>
</dbReference>
<proteinExistence type="inferred from homology"/>
<reference evidence="10 11" key="2">
    <citation type="submission" date="2019-01" db="EMBL/GenBank/DDBJ databases">
        <title>Tautonia sociabilis, a novel thermotolerant planctomycete of Isosphaeraceae family, isolated from a 4000 m deep subterranean habitat.</title>
        <authorList>
            <person name="Kovaleva O.L."/>
            <person name="Elcheninov A.G."/>
            <person name="Van Heerden E."/>
            <person name="Toshchakov S.V."/>
            <person name="Novikov A."/>
            <person name="Bonch-Osmolovskaya E.A."/>
            <person name="Kublanov I.V."/>
        </authorList>
    </citation>
    <scope>NUCLEOTIDE SEQUENCE [LARGE SCALE GENOMIC DNA]</scope>
    <source>
        <strain evidence="10 11">GM2012</strain>
    </source>
</reference>
<evidence type="ECO:0000256" key="1">
    <source>
        <dbReference type="ARBA" id="ARBA00004141"/>
    </source>
</evidence>
<feature type="transmembrane region" description="Helical" evidence="8">
    <location>
        <begin position="149"/>
        <end position="167"/>
    </location>
</feature>